<dbReference type="GO" id="GO:0000049">
    <property type="term" value="F:tRNA binding"/>
    <property type="evidence" value="ECO:0007669"/>
    <property type="project" value="UniProtKB-UniRule"/>
</dbReference>
<dbReference type="InterPro" id="IPR014721">
    <property type="entry name" value="Ribsml_uS5_D2-typ_fold_subgr"/>
</dbReference>
<dbReference type="SUPFAM" id="SSF54211">
    <property type="entry name" value="Ribosomal protein S5 domain 2-like"/>
    <property type="match status" value="1"/>
</dbReference>
<dbReference type="HAMAP" id="MF_00227">
    <property type="entry name" value="RNase_P"/>
    <property type="match status" value="1"/>
</dbReference>
<dbReference type="OrthoDB" id="1524972at2"/>
<dbReference type="Proteomes" id="UP000244956">
    <property type="component" value="Unassembled WGS sequence"/>
</dbReference>
<name>A0A2U2B9E2_9BACT</name>
<dbReference type="EC" id="3.1.26.5" evidence="7"/>
<sequence>MDDSSFTFGKKEKLCSRKTIDLLFSKGRGFMAYPIRVQVLPVKELPEDVPVQAMFSVSKKRFKRAVKRNLLKRRMRESYRLNKHNLYNVIEHNDLQLAVAFLYISGDEMDYHSIDKGMKKAIEKLVAKIEKNEFTP</sequence>
<dbReference type="InterPro" id="IPR000100">
    <property type="entry name" value="RNase_P"/>
</dbReference>
<keyword evidence="4 7" id="KW-0255">Endonuclease</keyword>
<evidence type="ECO:0000256" key="3">
    <source>
        <dbReference type="ARBA" id="ARBA00022722"/>
    </source>
</evidence>
<dbReference type="PROSITE" id="PS00648">
    <property type="entry name" value="RIBONUCLEASE_P"/>
    <property type="match status" value="1"/>
</dbReference>
<dbReference type="EMBL" id="QEWP01000006">
    <property type="protein sequence ID" value="PWD99664.1"/>
    <property type="molecule type" value="Genomic_DNA"/>
</dbReference>
<keyword evidence="9" id="KW-1185">Reference proteome</keyword>
<dbReference type="InterPro" id="IPR020539">
    <property type="entry name" value="RNase_P_CS"/>
</dbReference>
<dbReference type="InterPro" id="IPR020568">
    <property type="entry name" value="Ribosomal_Su5_D2-typ_SF"/>
</dbReference>
<keyword evidence="3 7" id="KW-0540">Nuclease</keyword>
<evidence type="ECO:0000256" key="7">
    <source>
        <dbReference type="HAMAP-Rule" id="MF_00227"/>
    </source>
</evidence>
<proteinExistence type="inferred from homology"/>
<gene>
    <name evidence="7" type="primary">rnpA</name>
    <name evidence="8" type="ORF">DDZ16_09470</name>
</gene>
<comment type="function">
    <text evidence="1 7">RNaseP catalyzes the removal of the 5'-leader sequence from pre-tRNA to produce the mature 5'-terminus. It can also cleave other RNA substrates such as 4.5S RNA. The protein component plays an auxiliary but essential role in vivo by binding to the 5'-leader sequence and broadening the substrate specificity of the ribozyme.</text>
</comment>
<evidence type="ECO:0000256" key="6">
    <source>
        <dbReference type="ARBA" id="ARBA00022884"/>
    </source>
</evidence>
<keyword evidence="2 7" id="KW-0819">tRNA processing</keyword>
<dbReference type="PANTHER" id="PTHR33992">
    <property type="entry name" value="RIBONUCLEASE P PROTEIN COMPONENT"/>
    <property type="match status" value="1"/>
</dbReference>
<evidence type="ECO:0000256" key="2">
    <source>
        <dbReference type="ARBA" id="ARBA00022694"/>
    </source>
</evidence>
<organism evidence="8 9">
    <name type="scientific">Marinilabilia rubra</name>
    <dbReference type="NCBI Taxonomy" id="2162893"/>
    <lineage>
        <taxon>Bacteria</taxon>
        <taxon>Pseudomonadati</taxon>
        <taxon>Bacteroidota</taxon>
        <taxon>Bacteroidia</taxon>
        <taxon>Marinilabiliales</taxon>
        <taxon>Marinilabiliaceae</taxon>
        <taxon>Marinilabilia</taxon>
    </lineage>
</organism>
<dbReference type="RefSeq" id="WP_109264203.1">
    <property type="nucleotide sequence ID" value="NZ_QEWP01000006.1"/>
</dbReference>
<keyword evidence="5 7" id="KW-0378">Hydrolase</keyword>
<dbReference type="GO" id="GO:0042781">
    <property type="term" value="F:3'-tRNA processing endoribonuclease activity"/>
    <property type="evidence" value="ECO:0007669"/>
    <property type="project" value="TreeGrafter"/>
</dbReference>
<comment type="similarity">
    <text evidence="7">Belongs to the RnpA family.</text>
</comment>
<dbReference type="Gene3D" id="3.30.230.10">
    <property type="match status" value="1"/>
</dbReference>
<evidence type="ECO:0000313" key="9">
    <source>
        <dbReference type="Proteomes" id="UP000244956"/>
    </source>
</evidence>
<protein>
    <recommendedName>
        <fullName evidence="7">Ribonuclease P protein component</fullName>
        <shortName evidence="7">RNase P protein</shortName>
        <shortName evidence="7">RNaseP protein</shortName>
        <ecNumber evidence="7">3.1.26.5</ecNumber>
    </recommendedName>
    <alternativeName>
        <fullName evidence="7">Protein C5</fullName>
    </alternativeName>
</protein>
<dbReference type="GO" id="GO:0001682">
    <property type="term" value="P:tRNA 5'-leader removal"/>
    <property type="evidence" value="ECO:0007669"/>
    <property type="project" value="UniProtKB-UniRule"/>
</dbReference>
<comment type="caution">
    <text evidence="8">The sequence shown here is derived from an EMBL/GenBank/DDBJ whole genome shotgun (WGS) entry which is preliminary data.</text>
</comment>
<evidence type="ECO:0000256" key="4">
    <source>
        <dbReference type="ARBA" id="ARBA00022759"/>
    </source>
</evidence>
<comment type="catalytic activity">
    <reaction evidence="7">
        <text>Endonucleolytic cleavage of RNA, removing 5'-extranucleotides from tRNA precursor.</text>
        <dbReference type="EC" id="3.1.26.5"/>
    </reaction>
</comment>
<comment type="subunit">
    <text evidence="7">Consists of a catalytic RNA component (M1 or rnpB) and a protein subunit.</text>
</comment>
<dbReference type="GO" id="GO:0030677">
    <property type="term" value="C:ribonuclease P complex"/>
    <property type="evidence" value="ECO:0007669"/>
    <property type="project" value="TreeGrafter"/>
</dbReference>
<evidence type="ECO:0000313" key="8">
    <source>
        <dbReference type="EMBL" id="PWD99664.1"/>
    </source>
</evidence>
<evidence type="ECO:0000256" key="1">
    <source>
        <dbReference type="ARBA" id="ARBA00002663"/>
    </source>
</evidence>
<dbReference type="PANTHER" id="PTHR33992:SF1">
    <property type="entry name" value="RIBONUCLEASE P PROTEIN COMPONENT"/>
    <property type="match status" value="1"/>
</dbReference>
<evidence type="ECO:0000256" key="5">
    <source>
        <dbReference type="ARBA" id="ARBA00022801"/>
    </source>
</evidence>
<keyword evidence="6 7" id="KW-0694">RNA-binding</keyword>
<dbReference type="AlphaFoldDB" id="A0A2U2B9E2"/>
<dbReference type="Pfam" id="PF00825">
    <property type="entry name" value="Ribonuclease_P"/>
    <property type="match status" value="1"/>
</dbReference>
<accession>A0A2U2B9E2</accession>
<reference evidence="8 9" key="1">
    <citation type="submission" date="2018-05" db="EMBL/GenBank/DDBJ databases">
        <title>Marinilabilia rubrum sp. nov., isolated from saltern sediment.</title>
        <authorList>
            <person name="Zhang R."/>
        </authorList>
    </citation>
    <scope>NUCLEOTIDE SEQUENCE [LARGE SCALE GENOMIC DNA]</scope>
    <source>
        <strain evidence="8 9">WTE16</strain>
    </source>
</reference>
<dbReference type="GO" id="GO:0004526">
    <property type="term" value="F:ribonuclease P activity"/>
    <property type="evidence" value="ECO:0007669"/>
    <property type="project" value="UniProtKB-UniRule"/>
</dbReference>